<evidence type="ECO:0000313" key="3">
    <source>
        <dbReference type="Proteomes" id="UP000029981"/>
    </source>
</evidence>
<protein>
    <submittedName>
        <fullName evidence="2">Uncharacterized protein</fullName>
    </submittedName>
</protein>
<dbReference type="EMBL" id="CM002928">
    <property type="protein sequence ID" value="KGN44372.1"/>
    <property type="molecule type" value="Genomic_DNA"/>
</dbReference>
<feature type="region of interest" description="Disordered" evidence="1">
    <location>
        <begin position="36"/>
        <end position="62"/>
    </location>
</feature>
<keyword evidence="3" id="KW-1185">Reference proteome</keyword>
<reference evidence="2 3" key="1">
    <citation type="journal article" date="2009" name="Nat. Genet.">
        <title>The genome of the cucumber, Cucumis sativus L.</title>
        <authorList>
            <person name="Huang S."/>
            <person name="Li R."/>
            <person name="Zhang Z."/>
            <person name="Li L."/>
            <person name="Gu X."/>
            <person name="Fan W."/>
            <person name="Lucas W.J."/>
            <person name="Wang X."/>
            <person name="Xie B."/>
            <person name="Ni P."/>
            <person name="Ren Y."/>
            <person name="Zhu H."/>
            <person name="Li J."/>
            <person name="Lin K."/>
            <person name="Jin W."/>
            <person name="Fei Z."/>
            <person name="Li G."/>
            <person name="Staub J."/>
            <person name="Kilian A."/>
            <person name="van der Vossen E.A."/>
            <person name="Wu Y."/>
            <person name="Guo J."/>
            <person name="He J."/>
            <person name="Jia Z."/>
            <person name="Ren Y."/>
            <person name="Tian G."/>
            <person name="Lu Y."/>
            <person name="Ruan J."/>
            <person name="Qian W."/>
            <person name="Wang M."/>
            <person name="Huang Q."/>
            <person name="Li B."/>
            <person name="Xuan Z."/>
            <person name="Cao J."/>
            <person name="Asan"/>
            <person name="Wu Z."/>
            <person name="Zhang J."/>
            <person name="Cai Q."/>
            <person name="Bai Y."/>
            <person name="Zhao B."/>
            <person name="Han Y."/>
            <person name="Li Y."/>
            <person name="Li X."/>
            <person name="Wang S."/>
            <person name="Shi Q."/>
            <person name="Liu S."/>
            <person name="Cho W.K."/>
            <person name="Kim J.Y."/>
            <person name="Xu Y."/>
            <person name="Heller-Uszynska K."/>
            <person name="Miao H."/>
            <person name="Cheng Z."/>
            <person name="Zhang S."/>
            <person name="Wu J."/>
            <person name="Yang Y."/>
            <person name="Kang H."/>
            <person name="Li M."/>
            <person name="Liang H."/>
            <person name="Ren X."/>
            <person name="Shi Z."/>
            <person name="Wen M."/>
            <person name="Jian M."/>
            <person name="Yang H."/>
            <person name="Zhang G."/>
            <person name="Yang Z."/>
            <person name="Chen R."/>
            <person name="Liu S."/>
            <person name="Li J."/>
            <person name="Ma L."/>
            <person name="Liu H."/>
            <person name="Zhou Y."/>
            <person name="Zhao J."/>
            <person name="Fang X."/>
            <person name="Li G."/>
            <person name="Fang L."/>
            <person name="Li Y."/>
            <person name="Liu D."/>
            <person name="Zheng H."/>
            <person name="Zhang Y."/>
            <person name="Qin N."/>
            <person name="Li Z."/>
            <person name="Yang G."/>
            <person name="Yang S."/>
            <person name="Bolund L."/>
            <person name="Kristiansen K."/>
            <person name="Zheng H."/>
            <person name="Li S."/>
            <person name="Zhang X."/>
            <person name="Yang H."/>
            <person name="Wang J."/>
            <person name="Sun R."/>
            <person name="Zhang B."/>
            <person name="Jiang S."/>
            <person name="Wang J."/>
            <person name="Du Y."/>
            <person name="Li S."/>
        </authorList>
    </citation>
    <scope>NUCLEOTIDE SEQUENCE [LARGE SCALE GENOMIC DNA]</scope>
    <source>
        <strain evidence="3">cv. 9930</strain>
    </source>
</reference>
<dbReference type="Gramene" id="KGN44372">
    <property type="protein sequence ID" value="KGN44372"/>
    <property type="gene ID" value="Csa_7G272140"/>
</dbReference>
<dbReference type="Proteomes" id="UP000029981">
    <property type="component" value="Chromosome 7"/>
</dbReference>
<reference evidence="2 3" key="3">
    <citation type="journal article" date="2010" name="BMC Genomics">
        <title>Transcriptome sequencing and comparative analysis of cucumber flowers with different sex types.</title>
        <authorList>
            <person name="Guo S."/>
            <person name="Zheng Y."/>
            <person name="Joung J.G."/>
            <person name="Liu S."/>
            <person name="Zhang Z."/>
            <person name="Crasta O.R."/>
            <person name="Sobral B.W."/>
            <person name="Xu Y."/>
            <person name="Huang S."/>
            <person name="Fei Z."/>
        </authorList>
    </citation>
    <scope>NUCLEOTIDE SEQUENCE [LARGE SCALE GENOMIC DNA]</scope>
    <source>
        <strain evidence="3">cv. 9930</strain>
    </source>
</reference>
<evidence type="ECO:0000313" key="2">
    <source>
        <dbReference type="EMBL" id="KGN44372.1"/>
    </source>
</evidence>
<sequence length="109" mass="12405">MSKATERERVATTYPILATSNIPVLWHISFPTKESQRRAVAPSQGSQFWKSKRNPMQNQPQQQKKILQQQGEKTIAFFIDFLKGLVKGSPPLTSHSQTPPLLCFVIDLR</sequence>
<dbReference type="AlphaFoldDB" id="A0A0A0K7R2"/>
<reference evidence="2 3" key="4">
    <citation type="journal article" date="2011" name="BMC Genomics">
        <title>RNA-Seq improves annotation of protein-coding genes in the cucumber genome.</title>
        <authorList>
            <person name="Li Z."/>
            <person name="Zhang Z."/>
            <person name="Yan P."/>
            <person name="Huang S."/>
            <person name="Fei Z."/>
            <person name="Lin K."/>
        </authorList>
    </citation>
    <scope>NUCLEOTIDE SEQUENCE [LARGE SCALE GENOMIC DNA]</scope>
    <source>
        <strain evidence="3">cv. 9930</strain>
    </source>
</reference>
<accession>A0A0A0K7R2</accession>
<name>A0A0A0K7R2_CUCSA</name>
<gene>
    <name evidence="2" type="ORF">Csa_7G272140</name>
</gene>
<reference evidence="2 3" key="2">
    <citation type="journal article" date="2009" name="PLoS ONE">
        <title>An integrated genetic and cytogenetic map of the cucumber genome.</title>
        <authorList>
            <person name="Ren Y."/>
            <person name="Zhang Z."/>
            <person name="Liu J."/>
            <person name="Staub J.E."/>
            <person name="Han Y."/>
            <person name="Cheng Z."/>
            <person name="Li X."/>
            <person name="Lu J."/>
            <person name="Miao H."/>
            <person name="Kang H."/>
            <person name="Xie B."/>
            <person name="Gu X."/>
            <person name="Wang X."/>
            <person name="Du Y."/>
            <person name="Jin W."/>
            <person name="Huang S."/>
        </authorList>
    </citation>
    <scope>NUCLEOTIDE SEQUENCE [LARGE SCALE GENOMIC DNA]</scope>
    <source>
        <strain evidence="3">cv. 9930</strain>
    </source>
</reference>
<organism evidence="2 3">
    <name type="scientific">Cucumis sativus</name>
    <name type="common">Cucumber</name>
    <dbReference type="NCBI Taxonomy" id="3659"/>
    <lineage>
        <taxon>Eukaryota</taxon>
        <taxon>Viridiplantae</taxon>
        <taxon>Streptophyta</taxon>
        <taxon>Embryophyta</taxon>
        <taxon>Tracheophyta</taxon>
        <taxon>Spermatophyta</taxon>
        <taxon>Magnoliopsida</taxon>
        <taxon>eudicotyledons</taxon>
        <taxon>Gunneridae</taxon>
        <taxon>Pentapetalae</taxon>
        <taxon>rosids</taxon>
        <taxon>fabids</taxon>
        <taxon>Cucurbitales</taxon>
        <taxon>Cucurbitaceae</taxon>
        <taxon>Benincaseae</taxon>
        <taxon>Cucumis</taxon>
    </lineage>
</organism>
<proteinExistence type="predicted"/>
<evidence type="ECO:0000256" key="1">
    <source>
        <dbReference type="SAM" id="MobiDB-lite"/>
    </source>
</evidence>